<dbReference type="AlphaFoldDB" id="A0A4R2BSI9"/>
<evidence type="ECO:0000256" key="3">
    <source>
        <dbReference type="ARBA" id="ARBA00023125"/>
    </source>
</evidence>
<dbReference type="Gene3D" id="1.10.443.10">
    <property type="entry name" value="Intergrase catalytic core"/>
    <property type="match status" value="1"/>
</dbReference>
<evidence type="ECO:0000259" key="7">
    <source>
        <dbReference type="PROSITE" id="PS51900"/>
    </source>
</evidence>
<dbReference type="Proteomes" id="UP000295351">
    <property type="component" value="Unassembled WGS sequence"/>
</dbReference>
<dbReference type="Pfam" id="PF00589">
    <property type="entry name" value="Phage_integrase"/>
    <property type="match status" value="1"/>
</dbReference>
<feature type="domain" description="Core-binding (CB)" evidence="7">
    <location>
        <begin position="2"/>
        <end position="95"/>
    </location>
</feature>
<dbReference type="GO" id="GO:0007059">
    <property type="term" value="P:chromosome segregation"/>
    <property type="evidence" value="ECO:0007669"/>
    <property type="project" value="UniProtKB-KW"/>
</dbReference>
<organism evidence="8 9">
    <name type="scientific">Shinella granuli</name>
    <dbReference type="NCBI Taxonomy" id="323621"/>
    <lineage>
        <taxon>Bacteria</taxon>
        <taxon>Pseudomonadati</taxon>
        <taxon>Pseudomonadota</taxon>
        <taxon>Alphaproteobacteria</taxon>
        <taxon>Hyphomicrobiales</taxon>
        <taxon>Rhizobiaceae</taxon>
        <taxon>Shinella</taxon>
    </lineage>
</organism>
<evidence type="ECO:0000259" key="6">
    <source>
        <dbReference type="PROSITE" id="PS51898"/>
    </source>
</evidence>
<dbReference type="PROSITE" id="PS51898">
    <property type="entry name" value="TYR_RECOMBINASE"/>
    <property type="match status" value="1"/>
</dbReference>
<dbReference type="SUPFAM" id="SSF56349">
    <property type="entry name" value="DNA breaking-rejoining enzymes"/>
    <property type="match status" value="1"/>
</dbReference>
<dbReference type="EMBL" id="SLVX01000073">
    <property type="protein sequence ID" value="TCN29693.1"/>
    <property type="molecule type" value="Genomic_DNA"/>
</dbReference>
<dbReference type="InterPro" id="IPR011010">
    <property type="entry name" value="DNA_brk_join_enz"/>
</dbReference>
<keyword evidence="9" id="KW-1185">Reference proteome</keyword>
<dbReference type="GO" id="GO:0015074">
    <property type="term" value="P:DNA integration"/>
    <property type="evidence" value="ECO:0007669"/>
    <property type="project" value="UniProtKB-KW"/>
</dbReference>
<reference evidence="8 9" key="1">
    <citation type="submission" date="2019-03" db="EMBL/GenBank/DDBJ databases">
        <title>Genomic Encyclopedia of Type Strains, Phase IV (KMG-IV): sequencing the most valuable type-strain genomes for metagenomic binning, comparative biology and taxonomic classification.</title>
        <authorList>
            <person name="Goeker M."/>
        </authorList>
    </citation>
    <scope>NUCLEOTIDE SEQUENCE [LARGE SCALE GENOMIC DNA]</scope>
    <source>
        <strain evidence="8 9">DSM 18401</strain>
    </source>
</reference>
<dbReference type="PANTHER" id="PTHR30349:SF81">
    <property type="entry name" value="TYROSINE RECOMBINASE XERC"/>
    <property type="match status" value="1"/>
</dbReference>
<dbReference type="Pfam" id="PF02899">
    <property type="entry name" value="Phage_int_SAM_1"/>
    <property type="match status" value="1"/>
</dbReference>
<evidence type="ECO:0000256" key="2">
    <source>
        <dbReference type="ARBA" id="ARBA00022908"/>
    </source>
</evidence>
<evidence type="ECO:0000313" key="8">
    <source>
        <dbReference type="EMBL" id="TCN29693.1"/>
    </source>
</evidence>
<dbReference type="InterPro" id="IPR004107">
    <property type="entry name" value="Integrase_SAM-like_N"/>
</dbReference>
<dbReference type="InterPro" id="IPR013762">
    <property type="entry name" value="Integrase-like_cat_sf"/>
</dbReference>
<keyword evidence="2" id="KW-0229">DNA integration</keyword>
<evidence type="ECO:0000256" key="5">
    <source>
        <dbReference type="PROSITE-ProRule" id="PRU01248"/>
    </source>
</evidence>
<evidence type="ECO:0000256" key="4">
    <source>
        <dbReference type="ARBA" id="ARBA00023172"/>
    </source>
</evidence>
<dbReference type="InterPro" id="IPR010998">
    <property type="entry name" value="Integrase_recombinase_N"/>
</dbReference>
<keyword evidence="1" id="KW-0159">Chromosome partition</keyword>
<comment type="caution">
    <text evidence="8">The sequence shown here is derived from an EMBL/GenBank/DDBJ whole genome shotgun (WGS) entry which is preliminary data.</text>
</comment>
<dbReference type="GO" id="GO:0006310">
    <property type="term" value="P:DNA recombination"/>
    <property type="evidence" value="ECO:0007669"/>
    <property type="project" value="UniProtKB-KW"/>
</dbReference>
<dbReference type="InterPro" id="IPR002104">
    <property type="entry name" value="Integrase_catalytic"/>
</dbReference>
<dbReference type="PROSITE" id="PS51900">
    <property type="entry name" value="CB"/>
    <property type="match status" value="1"/>
</dbReference>
<proteinExistence type="predicted"/>
<evidence type="ECO:0000256" key="1">
    <source>
        <dbReference type="ARBA" id="ARBA00022829"/>
    </source>
</evidence>
<accession>A0A4R2BSI9</accession>
<dbReference type="InterPro" id="IPR044068">
    <property type="entry name" value="CB"/>
</dbReference>
<evidence type="ECO:0000313" key="9">
    <source>
        <dbReference type="Proteomes" id="UP000295351"/>
    </source>
</evidence>
<gene>
    <name evidence="8" type="ORF">EV665_1731</name>
</gene>
<dbReference type="Gene3D" id="1.10.150.130">
    <property type="match status" value="1"/>
</dbReference>
<dbReference type="PANTHER" id="PTHR30349">
    <property type="entry name" value="PHAGE INTEGRASE-RELATED"/>
    <property type="match status" value="1"/>
</dbReference>
<keyword evidence="4" id="KW-0233">DNA recombination</keyword>
<protein>
    <submittedName>
        <fullName evidence="8">Site-specific recombinase XerD</fullName>
    </submittedName>
</protein>
<name>A0A4R2BSI9_SHIGR</name>
<sequence>MTQLAPLITSFLREHMPHQRGYSPRSCETYAFSFKLLFEFAAKRLSIRPSLLTIENLDATLILAFLRHIEKERGNAITTRNLRLAAIKTFMRYVEYRVPSALEQTARIHAIPAKRHDQKLIQHLTIDEIRAILNAPDLATRSGVRDRAMMHLCFAAGLRVSELVGVLAENLSLQNGGSVMVRGKGRKERCLPLWKETARDLRAWLSIRGTVAVPELFVNARGEPMSRAGFEYILDKHVRKAGKTCATLRGRNVSPHQLRHSCAVVMLQATHDVRKVALWLGHADIRTTEVYLRMDPNEKLEAVEAVIPPELRRGRFKAPDALIASLLSDMGA</sequence>
<dbReference type="InterPro" id="IPR050090">
    <property type="entry name" value="Tyrosine_recombinase_XerCD"/>
</dbReference>
<keyword evidence="3 5" id="KW-0238">DNA-binding</keyword>
<dbReference type="GO" id="GO:0003677">
    <property type="term" value="F:DNA binding"/>
    <property type="evidence" value="ECO:0007669"/>
    <property type="project" value="UniProtKB-UniRule"/>
</dbReference>
<feature type="domain" description="Tyr recombinase" evidence="6">
    <location>
        <begin position="119"/>
        <end position="304"/>
    </location>
</feature>
<dbReference type="RefSeq" id="WP_133037242.1">
    <property type="nucleotide sequence ID" value="NZ_BAABEI010000002.1"/>
</dbReference>